<dbReference type="AlphaFoldDB" id="A0A3A1YL38"/>
<sequence length="427" mass="50038">MSQVAACTSSEPMQLAFGTNLAFLPKLATLLKNIIAFNRNPLKVIIIHNIQNLGDPQVVAFLSQFSQYENIKINLHYVDEKLMSEYGMHPTCAASVKNYRIILPALPYQGLVLYMDIDVIVAGSLEDLFINSEKYLADTSLAAVADICNFQERYNKRQFFSERFVPEVRECKFGYENQYLNSGMFLVDLDRVRARGALIEQSDIWTASIGQVYTSNLVHEDQDFLNIVHKEDKNLISVAYNYSMKFLTTQRFYLNFFAWDKAYAKAKENNYAPATLYPIILHFVEERKQWCHPMQEWLDLYNFYQEHSVETLISKPVEFYVQMMHEFYQVYNYTPCLVDLDDRELLNAGHDKVQLMRKLKPWKTSSLILNPNMIRFKSLWTKIRRKLCATEKKQLEFARKIYQAHPQFIQEYIKDLSPDQVEQASKN</sequence>
<dbReference type="Pfam" id="PF01501">
    <property type="entry name" value="Glyco_transf_8"/>
    <property type="match status" value="1"/>
</dbReference>
<dbReference type="RefSeq" id="WP_119530845.1">
    <property type="nucleotide sequence ID" value="NZ_JBHSSP010000032.1"/>
</dbReference>
<proteinExistence type="predicted"/>
<name>A0A3A1YL38_9GAMM</name>
<dbReference type="InterPro" id="IPR029044">
    <property type="entry name" value="Nucleotide-diphossugar_trans"/>
</dbReference>
<accession>A0A3A1YL38</accession>
<dbReference type="SUPFAM" id="SSF53448">
    <property type="entry name" value="Nucleotide-diphospho-sugar transferases"/>
    <property type="match status" value="1"/>
</dbReference>
<evidence type="ECO:0000313" key="1">
    <source>
        <dbReference type="EMBL" id="RIY39003.1"/>
    </source>
</evidence>
<protein>
    <recommendedName>
        <fullName evidence="3">Glycosyl transferase family 8</fullName>
    </recommendedName>
</protein>
<keyword evidence="2" id="KW-1185">Reference proteome</keyword>
<dbReference type="EMBL" id="NRJG01000045">
    <property type="protein sequence ID" value="RIY39003.1"/>
    <property type="molecule type" value="Genomic_DNA"/>
</dbReference>
<evidence type="ECO:0000313" key="2">
    <source>
        <dbReference type="Proteomes" id="UP000265916"/>
    </source>
</evidence>
<dbReference type="GO" id="GO:0016757">
    <property type="term" value="F:glycosyltransferase activity"/>
    <property type="evidence" value="ECO:0007669"/>
    <property type="project" value="InterPro"/>
</dbReference>
<evidence type="ECO:0008006" key="3">
    <source>
        <dbReference type="Google" id="ProtNLM"/>
    </source>
</evidence>
<dbReference type="Gene3D" id="3.90.550.10">
    <property type="entry name" value="Spore Coat Polysaccharide Biosynthesis Protein SpsA, Chain A"/>
    <property type="match status" value="1"/>
</dbReference>
<gene>
    <name evidence="1" type="ORF">CKF58_03055</name>
</gene>
<dbReference type="InterPro" id="IPR002495">
    <property type="entry name" value="Glyco_trans_8"/>
</dbReference>
<reference evidence="1 2" key="1">
    <citation type="submission" date="2017-08" db="EMBL/GenBank/DDBJ databases">
        <title>Reclassification of Bisgaard taxon 37 and 44.</title>
        <authorList>
            <person name="Christensen H."/>
        </authorList>
    </citation>
    <scope>NUCLEOTIDE SEQUENCE [LARGE SCALE GENOMIC DNA]</scope>
    <source>
        <strain evidence="1 2">111</strain>
    </source>
</reference>
<comment type="caution">
    <text evidence="1">The sequence shown here is derived from an EMBL/GenBank/DDBJ whole genome shotgun (WGS) entry which is preliminary data.</text>
</comment>
<dbReference type="OrthoDB" id="9807549at2"/>
<dbReference type="Proteomes" id="UP000265916">
    <property type="component" value="Unassembled WGS sequence"/>
</dbReference>
<organism evidence="1 2">
    <name type="scientific">Psittacicella hinzii</name>
    <dbReference type="NCBI Taxonomy" id="2028575"/>
    <lineage>
        <taxon>Bacteria</taxon>
        <taxon>Pseudomonadati</taxon>
        <taxon>Pseudomonadota</taxon>
        <taxon>Gammaproteobacteria</taxon>
        <taxon>Pasteurellales</taxon>
        <taxon>Psittacicellaceae</taxon>
        <taxon>Psittacicella</taxon>
    </lineage>
</organism>